<reference evidence="2" key="1">
    <citation type="journal article" date="2019" name="Int. J. Syst. Evol. Microbiol.">
        <title>The Global Catalogue of Microorganisms (GCM) 10K type strain sequencing project: providing services to taxonomists for standard genome sequencing and annotation.</title>
        <authorList>
            <consortium name="The Broad Institute Genomics Platform"/>
            <consortium name="The Broad Institute Genome Sequencing Center for Infectious Disease"/>
            <person name="Wu L."/>
            <person name="Ma J."/>
        </authorList>
    </citation>
    <scope>NUCLEOTIDE SEQUENCE [LARGE SCALE GENOMIC DNA]</scope>
    <source>
        <strain evidence="2">CGMCC 1.12942</strain>
    </source>
</reference>
<protein>
    <submittedName>
        <fullName evidence="1">Uncharacterized protein</fullName>
    </submittedName>
</protein>
<name>A0ABW2RLQ5_9BACL</name>
<dbReference type="Proteomes" id="UP001596500">
    <property type="component" value="Unassembled WGS sequence"/>
</dbReference>
<dbReference type="RefSeq" id="WP_379865553.1">
    <property type="nucleotide sequence ID" value="NZ_JBHTBW010000044.1"/>
</dbReference>
<gene>
    <name evidence="1" type="ORF">ACFQNG_12840</name>
</gene>
<evidence type="ECO:0000313" key="1">
    <source>
        <dbReference type="EMBL" id="MFC7441979.1"/>
    </source>
</evidence>
<keyword evidence="2" id="KW-1185">Reference proteome</keyword>
<proteinExistence type="predicted"/>
<sequence length="74" mass="8694">MQDREDISSVLKVLRKALRLNMNEVKELKNHLDQALFSGTKMEMKRIQMLLNDHGVKAYVEKEDDNLNLPQNRV</sequence>
<evidence type="ECO:0000313" key="2">
    <source>
        <dbReference type="Proteomes" id="UP001596500"/>
    </source>
</evidence>
<comment type="caution">
    <text evidence="1">The sequence shown here is derived from an EMBL/GenBank/DDBJ whole genome shotgun (WGS) entry which is preliminary data.</text>
</comment>
<accession>A0ABW2RLQ5</accession>
<organism evidence="1 2">
    <name type="scientific">Laceyella putida</name>
    <dbReference type="NCBI Taxonomy" id="110101"/>
    <lineage>
        <taxon>Bacteria</taxon>
        <taxon>Bacillati</taxon>
        <taxon>Bacillota</taxon>
        <taxon>Bacilli</taxon>
        <taxon>Bacillales</taxon>
        <taxon>Thermoactinomycetaceae</taxon>
        <taxon>Laceyella</taxon>
    </lineage>
</organism>
<dbReference type="EMBL" id="JBHTBW010000044">
    <property type="protein sequence ID" value="MFC7441979.1"/>
    <property type="molecule type" value="Genomic_DNA"/>
</dbReference>